<accession>A0A9W6ZY73</accession>
<sequence length="151" mass="16818">MLDVLSNLVNQLFGFLKDNPMLIAGIFFLIKNVYAKSQPFPTVDYGHVSAISSKTDFDKCIKEDGLAVVDFYATWCPPCRSAVPVYARMSETYHAKGVRFYKVDVDKNRDISGGENVSAMPTFKVYMKGKCVGTQQGWSEGAVKKLIDDVL</sequence>
<dbReference type="PANTHER" id="PTHR46115">
    <property type="entry name" value="THIOREDOXIN-LIKE PROTEIN 1"/>
    <property type="match status" value="1"/>
</dbReference>
<evidence type="ECO:0000256" key="1">
    <source>
        <dbReference type="ARBA" id="ARBA00023157"/>
    </source>
</evidence>
<dbReference type="Proteomes" id="UP001165082">
    <property type="component" value="Unassembled WGS sequence"/>
</dbReference>
<keyword evidence="1" id="KW-1015">Disulfide bond</keyword>
<dbReference type="EMBL" id="BRXZ01002310">
    <property type="protein sequence ID" value="GMH59512.1"/>
    <property type="molecule type" value="Genomic_DNA"/>
</dbReference>
<evidence type="ECO:0000313" key="4">
    <source>
        <dbReference type="Proteomes" id="UP001165082"/>
    </source>
</evidence>
<dbReference type="PRINTS" id="PR00421">
    <property type="entry name" value="THIOREDOXIN"/>
</dbReference>
<protein>
    <recommendedName>
        <fullName evidence="2">Thioredoxin domain-containing protein</fullName>
    </recommendedName>
</protein>
<proteinExistence type="predicted"/>
<dbReference type="Gene3D" id="3.40.30.10">
    <property type="entry name" value="Glutaredoxin"/>
    <property type="match status" value="1"/>
</dbReference>
<evidence type="ECO:0000313" key="3">
    <source>
        <dbReference type="EMBL" id="GMH59512.1"/>
    </source>
</evidence>
<dbReference type="InterPro" id="IPR036249">
    <property type="entry name" value="Thioredoxin-like_sf"/>
</dbReference>
<organism evidence="3 4">
    <name type="scientific">Triparma retinervis</name>
    <dbReference type="NCBI Taxonomy" id="2557542"/>
    <lineage>
        <taxon>Eukaryota</taxon>
        <taxon>Sar</taxon>
        <taxon>Stramenopiles</taxon>
        <taxon>Ochrophyta</taxon>
        <taxon>Bolidophyceae</taxon>
        <taxon>Parmales</taxon>
        <taxon>Triparmaceae</taxon>
        <taxon>Triparma</taxon>
    </lineage>
</organism>
<keyword evidence="4" id="KW-1185">Reference proteome</keyword>
<dbReference type="SUPFAM" id="SSF52833">
    <property type="entry name" value="Thioredoxin-like"/>
    <property type="match status" value="1"/>
</dbReference>
<dbReference type="PROSITE" id="PS51352">
    <property type="entry name" value="THIOREDOXIN_2"/>
    <property type="match status" value="1"/>
</dbReference>
<reference evidence="3" key="1">
    <citation type="submission" date="2022-07" db="EMBL/GenBank/DDBJ databases">
        <title>Genome analysis of Parmales, a sister group of diatoms, reveals the evolutionary specialization of diatoms from phago-mixotrophs to photoautotrophs.</title>
        <authorList>
            <person name="Ban H."/>
            <person name="Sato S."/>
            <person name="Yoshikawa S."/>
            <person name="Kazumasa Y."/>
            <person name="Nakamura Y."/>
            <person name="Ichinomiya M."/>
            <person name="Saitoh K."/>
            <person name="Sato N."/>
            <person name="Blanc-Mathieu R."/>
            <person name="Endo H."/>
            <person name="Kuwata A."/>
            <person name="Ogata H."/>
        </authorList>
    </citation>
    <scope>NUCLEOTIDE SEQUENCE</scope>
</reference>
<comment type="caution">
    <text evidence="3">The sequence shown here is derived from an EMBL/GenBank/DDBJ whole genome shotgun (WGS) entry which is preliminary data.</text>
</comment>
<feature type="domain" description="Thioredoxin" evidence="2">
    <location>
        <begin position="29"/>
        <end position="151"/>
    </location>
</feature>
<dbReference type="AlphaFoldDB" id="A0A9W6ZY73"/>
<dbReference type="InterPro" id="IPR013766">
    <property type="entry name" value="Thioredoxin_domain"/>
</dbReference>
<dbReference type="CDD" id="cd02947">
    <property type="entry name" value="TRX_family"/>
    <property type="match status" value="1"/>
</dbReference>
<dbReference type="Pfam" id="PF00085">
    <property type="entry name" value="Thioredoxin"/>
    <property type="match status" value="1"/>
</dbReference>
<dbReference type="OrthoDB" id="2121326at2759"/>
<name>A0A9W6ZY73_9STRA</name>
<evidence type="ECO:0000259" key="2">
    <source>
        <dbReference type="PROSITE" id="PS51352"/>
    </source>
</evidence>
<gene>
    <name evidence="3" type="ORF">TrRE_jg8129</name>
</gene>